<organism evidence="1 2">
    <name type="scientific">Anaerovirgula multivorans</name>
    <dbReference type="NCBI Taxonomy" id="312168"/>
    <lineage>
        <taxon>Bacteria</taxon>
        <taxon>Bacillati</taxon>
        <taxon>Bacillota</taxon>
        <taxon>Clostridia</taxon>
        <taxon>Peptostreptococcales</taxon>
        <taxon>Natronincolaceae</taxon>
        <taxon>Anaerovirgula</taxon>
    </lineage>
</organism>
<dbReference type="AlphaFoldDB" id="A0A239C5J2"/>
<evidence type="ECO:0000313" key="2">
    <source>
        <dbReference type="Proteomes" id="UP000198304"/>
    </source>
</evidence>
<name>A0A239C5J2_9FIRM</name>
<evidence type="ECO:0000313" key="1">
    <source>
        <dbReference type="EMBL" id="SNS15380.1"/>
    </source>
</evidence>
<dbReference type="EMBL" id="FZOJ01000005">
    <property type="protein sequence ID" value="SNS15380.1"/>
    <property type="molecule type" value="Genomic_DNA"/>
</dbReference>
<dbReference type="RefSeq" id="WP_089282077.1">
    <property type="nucleotide sequence ID" value="NZ_FZOJ01000005.1"/>
</dbReference>
<sequence>MEYFLIQQDKRYIHAPIILNLFNRIDRRHISKDSSTNIPRISVLYIKSNKNTQFIDLLDRQLFLLSDELKKLVEKYEPYLKFKIMQLIDAENSKTAQYHLPILDTIDCLSEKSELNRDKSIIKRAVLEEKKIEDKSIFKIGGVSSTYVAIRLDLAESILRRAFSGINLTRVEVE</sequence>
<dbReference type="OrthoDB" id="2086300at2"/>
<reference evidence="1 2" key="1">
    <citation type="submission" date="2017-06" db="EMBL/GenBank/DDBJ databases">
        <authorList>
            <person name="Kim H.J."/>
            <person name="Triplett B.A."/>
        </authorList>
    </citation>
    <scope>NUCLEOTIDE SEQUENCE [LARGE SCALE GENOMIC DNA]</scope>
    <source>
        <strain evidence="1 2">SCA</strain>
    </source>
</reference>
<protein>
    <submittedName>
        <fullName evidence="1">Uncharacterized protein</fullName>
    </submittedName>
</protein>
<dbReference type="Proteomes" id="UP000198304">
    <property type="component" value="Unassembled WGS sequence"/>
</dbReference>
<accession>A0A239C5J2</accession>
<gene>
    <name evidence="1" type="ORF">SAMN05446037_100517</name>
</gene>
<keyword evidence="2" id="KW-1185">Reference proteome</keyword>
<proteinExistence type="predicted"/>